<gene>
    <name evidence="16" type="ORF">GO793_17645</name>
</gene>
<evidence type="ECO:0000256" key="9">
    <source>
        <dbReference type="ARBA" id="ARBA00022723"/>
    </source>
</evidence>
<dbReference type="InterPro" id="IPR015931">
    <property type="entry name" value="Acnase/IPM_dHydase_lsu_aba_1/3"/>
</dbReference>
<reference evidence="16 17" key="1">
    <citation type="submission" date="2019-11" db="EMBL/GenBank/DDBJ databases">
        <title>Implementation of targeted gown and glove precautions to prevent Staphylococcus aureus acquisition in community-based nursing homes.</title>
        <authorList>
            <person name="Stine O.C."/>
        </authorList>
    </citation>
    <scope>NUCLEOTIDE SEQUENCE [LARGE SCALE GENOMIC DNA]</scope>
    <source>
        <strain evidence="16 17">S_4031.LGMP.AI</strain>
    </source>
</reference>
<sequence>ILEPQVTWGTNPEMGVNFSEPFPEINDINDQRAYDYMGLEPGQKAEDIDLGYVFLGSCTNARLSDLIEASHIVKGNKVHPNITAIVVPGSRTVKKEAEKLGLDTIFKNAGFEWREPGCSMCLGMNPDQVPEGVHCASTSNRNFEGRQGKGARTHLVSPAMAAAAAIHGKFVDVRKVVV</sequence>
<dbReference type="Gene3D" id="3.30.499.10">
    <property type="entry name" value="Aconitase, domain 3"/>
    <property type="match status" value="1"/>
</dbReference>
<accession>A0A6B0BBG6</accession>
<feature type="non-terminal residue" evidence="16">
    <location>
        <position position="1"/>
    </location>
</feature>
<dbReference type="GO" id="GO:0046872">
    <property type="term" value="F:metal ion binding"/>
    <property type="evidence" value="ECO:0007669"/>
    <property type="project" value="UniProtKB-KW"/>
</dbReference>
<evidence type="ECO:0000259" key="15">
    <source>
        <dbReference type="Pfam" id="PF00330"/>
    </source>
</evidence>
<dbReference type="InterPro" id="IPR018136">
    <property type="entry name" value="Aconitase_4Fe-4S_BS"/>
</dbReference>
<dbReference type="AlphaFoldDB" id="A0A6B0BBG6"/>
<dbReference type="SUPFAM" id="SSF53732">
    <property type="entry name" value="Aconitase iron-sulfur domain"/>
    <property type="match status" value="1"/>
</dbReference>
<dbReference type="PROSITE" id="PS01244">
    <property type="entry name" value="ACONITASE_2"/>
    <property type="match status" value="1"/>
</dbReference>
<evidence type="ECO:0000256" key="1">
    <source>
        <dbReference type="ARBA" id="ARBA00000491"/>
    </source>
</evidence>
<keyword evidence="6" id="KW-0432">Leucine biosynthesis</keyword>
<keyword evidence="7" id="KW-0004">4Fe-4S</keyword>
<keyword evidence="11" id="KW-0411">Iron-sulfur</keyword>
<evidence type="ECO:0000256" key="3">
    <source>
        <dbReference type="ARBA" id="ARBA00002695"/>
    </source>
</evidence>
<evidence type="ECO:0000256" key="12">
    <source>
        <dbReference type="ARBA" id="ARBA00023239"/>
    </source>
</evidence>
<organism evidence="16 17">
    <name type="scientific">Staphylococcus aureus</name>
    <dbReference type="NCBI Taxonomy" id="1280"/>
    <lineage>
        <taxon>Bacteria</taxon>
        <taxon>Bacillati</taxon>
        <taxon>Bacillota</taxon>
        <taxon>Bacilli</taxon>
        <taxon>Bacillales</taxon>
        <taxon>Staphylococcaceae</taxon>
        <taxon>Staphylococcus</taxon>
    </lineage>
</organism>
<keyword evidence="8" id="KW-0028">Amino-acid biosynthesis</keyword>
<evidence type="ECO:0000313" key="17">
    <source>
        <dbReference type="Proteomes" id="UP000433366"/>
    </source>
</evidence>
<dbReference type="EMBL" id="WPRH01000993">
    <property type="protein sequence ID" value="MVI57664.1"/>
    <property type="molecule type" value="Genomic_DNA"/>
</dbReference>
<evidence type="ECO:0000256" key="8">
    <source>
        <dbReference type="ARBA" id="ARBA00022605"/>
    </source>
</evidence>
<evidence type="ECO:0000256" key="4">
    <source>
        <dbReference type="ARBA" id="ARBA00004729"/>
    </source>
</evidence>
<comment type="function">
    <text evidence="3">Catalyzes the isomerization between 2-isopropylmalate and 3-isopropylmalate, via the formation of 2-isopropylmaleate.</text>
</comment>
<dbReference type="PANTHER" id="PTHR43822:SF9">
    <property type="entry name" value="3-ISOPROPYLMALATE DEHYDRATASE"/>
    <property type="match status" value="1"/>
</dbReference>
<dbReference type="InterPro" id="IPR036008">
    <property type="entry name" value="Aconitase_4Fe-4S_dom"/>
</dbReference>
<comment type="catalytic activity">
    <reaction evidence="14">
        <text>citrate = D-threo-isocitrate</text>
        <dbReference type="Rhea" id="RHEA:10336"/>
        <dbReference type="ChEBI" id="CHEBI:15562"/>
        <dbReference type="ChEBI" id="CHEBI:16947"/>
        <dbReference type="EC" id="4.2.1.3"/>
    </reaction>
</comment>
<evidence type="ECO:0000313" key="16">
    <source>
        <dbReference type="EMBL" id="MVI57664.1"/>
    </source>
</evidence>
<comment type="caution">
    <text evidence="16">The sequence shown here is derived from an EMBL/GenBank/DDBJ whole genome shotgun (WGS) entry which is preliminary data.</text>
</comment>
<dbReference type="InterPro" id="IPR001030">
    <property type="entry name" value="Acoase/IPM_deHydtase_lsu_aba"/>
</dbReference>
<evidence type="ECO:0000256" key="7">
    <source>
        <dbReference type="ARBA" id="ARBA00022485"/>
    </source>
</evidence>
<keyword evidence="9" id="KW-0479">Metal-binding</keyword>
<dbReference type="GO" id="GO:0003994">
    <property type="term" value="F:aconitate hydratase activity"/>
    <property type="evidence" value="ECO:0007669"/>
    <property type="project" value="UniProtKB-EC"/>
</dbReference>
<dbReference type="GO" id="GO:0003861">
    <property type="term" value="F:3-isopropylmalate dehydratase activity"/>
    <property type="evidence" value="ECO:0007669"/>
    <property type="project" value="UniProtKB-EC"/>
</dbReference>
<dbReference type="Pfam" id="PF00330">
    <property type="entry name" value="Aconitase"/>
    <property type="match status" value="1"/>
</dbReference>
<evidence type="ECO:0000256" key="5">
    <source>
        <dbReference type="ARBA" id="ARBA00007185"/>
    </source>
</evidence>
<comment type="pathway">
    <text evidence="4">Amino-acid biosynthesis; L-leucine biosynthesis; L-leucine from 3-methyl-2-oxobutanoate: step 2/4.</text>
</comment>
<dbReference type="InterPro" id="IPR050067">
    <property type="entry name" value="IPM_dehydratase_rel_enz"/>
</dbReference>
<dbReference type="GO" id="GO:0051539">
    <property type="term" value="F:4 iron, 4 sulfur cluster binding"/>
    <property type="evidence" value="ECO:0007669"/>
    <property type="project" value="UniProtKB-KW"/>
</dbReference>
<proteinExistence type="inferred from homology"/>
<dbReference type="Proteomes" id="UP000433366">
    <property type="component" value="Unassembled WGS sequence"/>
</dbReference>
<comment type="catalytic activity">
    <reaction evidence="1">
        <text>(2R,3S)-3-isopropylmalate = (2S)-2-isopropylmalate</text>
        <dbReference type="Rhea" id="RHEA:32287"/>
        <dbReference type="ChEBI" id="CHEBI:1178"/>
        <dbReference type="ChEBI" id="CHEBI:35121"/>
        <dbReference type="EC" id="4.2.1.33"/>
    </reaction>
</comment>
<evidence type="ECO:0000256" key="6">
    <source>
        <dbReference type="ARBA" id="ARBA00022430"/>
    </source>
</evidence>
<comment type="similarity">
    <text evidence="5">Belongs to the aconitase/IPM isomerase family.</text>
</comment>
<evidence type="ECO:0000256" key="11">
    <source>
        <dbReference type="ARBA" id="ARBA00023014"/>
    </source>
</evidence>
<keyword evidence="12" id="KW-0456">Lyase</keyword>
<feature type="domain" description="Aconitase/3-isopropylmalate dehydratase large subunit alpha/beta/alpha" evidence="15">
    <location>
        <begin position="2"/>
        <end position="168"/>
    </location>
</feature>
<protein>
    <submittedName>
        <fullName evidence="16">3-isopropylmalate dehydratase</fullName>
    </submittedName>
</protein>
<name>A0A6B0BBG6_STAAU</name>
<dbReference type="GO" id="GO:0009098">
    <property type="term" value="P:L-leucine biosynthetic process"/>
    <property type="evidence" value="ECO:0007669"/>
    <property type="project" value="UniProtKB-KW"/>
</dbReference>
<keyword evidence="10" id="KW-0408">Iron</keyword>
<dbReference type="PRINTS" id="PR00415">
    <property type="entry name" value="ACONITASE"/>
</dbReference>
<keyword evidence="13" id="KW-0100">Branched-chain amino acid biosynthesis</keyword>
<dbReference type="PROSITE" id="PS00450">
    <property type="entry name" value="ACONITASE_1"/>
    <property type="match status" value="1"/>
</dbReference>
<evidence type="ECO:0000256" key="14">
    <source>
        <dbReference type="ARBA" id="ARBA00023501"/>
    </source>
</evidence>
<evidence type="ECO:0000256" key="13">
    <source>
        <dbReference type="ARBA" id="ARBA00023304"/>
    </source>
</evidence>
<evidence type="ECO:0000256" key="10">
    <source>
        <dbReference type="ARBA" id="ARBA00023004"/>
    </source>
</evidence>
<dbReference type="PANTHER" id="PTHR43822">
    <property type="entry name" value="HOMOACONITASE, MITOCHONDRIAL-RELATED"/>
    <property type="match status" value="1"/>
</dbReference>
<comment type="cofactor">
    <cofactor evidence="2">
        <name>[4Fe-4S] cluster</name>
        <dbReference type="ChEBI" id="CHEBI:49883"/>
    </cofactor>
</comment>
<evidence type="ECO:0000256" key="2">
    <source>
        <dbReference type="ARBA" id="ARBA00001966"/>
    </source>
</evidence>